<dbReference type="Pfam" id="PF00326">
    <property type="entry name" value="Peptidase_S9"/>
    <property type="match status" value="1"/>
</dbReference>
<sequence length="762" mass="86647">MKRLFLLFFLLCSMTVSTTFAQEKKAFTLEDVIPGGNNYFNLVPKNIPGLKWWGDVCVRTDVDDIRQIDNRTGEETILVTLKEVNEALQNGEKPYKLLAPIKPLHTLQGASLPWENRNLLMFSDYVGDEEKSESYVFFYDFIQKKLTNMFRIQEANATNLDFCKENGYLAYTAGDHLYIANHGDFSTAVSPHPTDVKEIDNDIVYGQAVHRNEFGIYKGTFWSPKGSYLAFYRMDQSMVTDYPQVNTSTRIATLEPDKYPMAGMTSHKVTVGVYEVKTGKVIYLQAGDPTDRYFTNVSWSPDEQHIYVIELNRDQNHAQLVSYQAATGEKEGILYEEKHPKYVEPQHPLVFLPWDETQFIYQSQRDGFNHLYLMDTKAKGEGVWKNGKLEGSTYLEHLKVTPLTQGDWLVQDILGFNAGKKEIIIGSTEVSPLQTNLFCLNVKTGKRTLLGEKDGMHRASLSASGTYLIDNFSSFTVGREITLLPTNGKKGTVLLKADDPMRSQFNLPEITIGTLKAADGKTDLYYRLVKPVNFNPNKKYPAIIYVYGGPHAQLIHNSRFYDARGWDLYMAQKGYVMLTVDSRGSDNRGLAFENCTFRHLGVEEMKDQVKGVEFLKSLSYVDGNRIGVHGWSFGGFMTTNLMLSYPDIFKVGVAGGPVIDWKFYEVMYGERYMDTPQTNPEGYKGSDLKQKAGNLKGRLEIIIGGTDPTCVPQHTYTFLRACIEAGTHPDLFIYPEDGHNMMGRDRVHLHEHITRYFEDHLK</sequence>
<evidence type="ECO:0000256" key="1">
    <source>
        <dbReference type="SAM" id="SignalP"/>
    </source>
</evidence>
<proteinExistence type="predicted"/>
<reference evidence="4 5" key="1">
    <citation type="journal article" date="2021" name="Sci. Rep.">
        <title>The distribution of antibiotic resistance genes in chicken gut microbiota commensals.</title>
        <authorList>
            <person name="Juricova H."/>
            <person name="Matiasovicova J."/>
            <person name="Kubasova T."/>
            <person name="Cejkova D."/>
            <person name="Rychlik I."/>
        </authorList>
    </citation>
    <scope>NUCLEOTIDE SEQUENCE [LARGE SCALE GENOMIC DNA]</scope>
    <source>
        <strain evidence="4 5">An801</strain>
    </source>
</reference>
<dbReference type="InterPro" id="IPR002469">
    <property type="entry name" value="Peptidase_S9B_N"/>
</dbReference>
<evidence type="ECO:0000313" key="4">
    <source>
        <dbReference type="EMBL" id="MBM6759491.1"/>
    </source>
</evidence>
<dbReference type="SUPFAM" id="SSF82171">
    <property type="entry name" value="DPP6 N-terminal domain-like"/>
    <property type="match status" value="1"/>
</dbReference>
<gene>
    <name evidence="4" type="ORF">H6A31_12520</name>
</gene>
<dbReference type="Gene3D" id="3.40.50.1820">
    <property type="entry name" value="alpha/beta hydrolase"/>
    <property type="match status" value="1"/>
</dbReference>
<dbReference type="InterPro" id="IPR029058">
    <property type="entry name" value="AB_hydrolase_fold"/>
</dbReference>
<dbReference type="InterPro" id="IPR050278">
    <property type="entry name" value="Serine_Prot_S9B/DPPIV"/>
</dbReference>
<evidence type="ECO:0000313" key="5">
    <source>
        <dbReference type="Proteomes" id="UP000703295"/>
    </source>
</evidence>
<dbReference type="SUPFAM" id="SSF53474">
    <property type="entry name" value="alpha/beta-Hydrolases"/>
    <property type="match status" value="1"/>
</dbReference>
<organism evidence="4 5">
    <name type="scientific">Bacteroides mediterraneensis</name>
    <dbReference type="NCBI Taxonomy" id="1841856"/>
    <lineage>
        <taxon>Bacteria</taxon>
        <taxon>Pseudomonadati</taxon>
        <taxon>Bacteroidota</taxon>
        <taxon>Bacteroidia</taxon>
        <taxon>Bacteroidales</taxon>
        <taxon>Bacteroidaceae</taxon>
        <taxon>Bacteroides</taxon>
    </lineage>
</organism>
<accession>A0ABS2EY63</accession>
<dbReference type="Gene3D" id="2.140.10.30">
    <property type="entry name" value="Dipeptidylpeptidase IV, N-terminal domain"/>
    <property type="match status" value="1"/>
</dbReference>
<keyword evidence="1" id="KW-0732">Signal</keyword>
<evidence type="ECO:0000259" key="2">
    <source>
        <dbReference type="Pfam" id="PF00326"/>
    </source>
</evidence>
<feature type="domain" description="Peptidase S9 prolyl oligopeptidase catalytic" evidence="2">
    <location>
        <begin position="569"/>
        <end position="762"/>
    </location>
</feature>
<dbReference type="EMBL" id="JACJJW010000041">
    <property type="protein sequence ID" value="MBM6759491.1"/>
    <property type="molecule type" value="Genomic_DNA"/>
</dbReference>
<protein>
    <submittedName>
        <fullName evidence="4">DPP IV N-terminal domain-containing protein</fullName>
    </submittedName>
</protein>
<dbReference type="RefSeq" id="WP_204476704.1">
    <property type="nucleotide sequence ID" value="NZ_JACJJW010000041.1"/>
</dbReference>
<dbReference type="Proteomes" id="UP000703295">
    <property type="component" value="Unassembled WGS sequence"/>
</dbReference>
<feature type="domain" description="Dipeptidylpeptidase IV N-terminal" evidence="3">
    <location>
        <begin position="136"/>
        <end position="477"/>
    </location>
</feature>
<dbReference type="PANTHER" id="PTHR11731:SF193">
    <property type="entry name" value="DIPEPTIDYL PEPTIDASE 9"/>
    <property type="match status" value="1"/>
</dbReference>
<feature type="signal peptide" evidence="1">
    <location>
        <begin position="1"/>
        <end position="21"/>
    </location>
</feature>
<keyword evidence="5" id="KW-1185">Reference proteome</keyword>
<evidence type="ECO:0000259" key="3">
    <source>
        <dbReference type="Pfam" id="PF00930"/>
    </source>
</evidence>
<name>A0ABS2EY63_9BACE</name>
<comment type="caution">
    <text evidence="4">The sequence shown here is derived from an EMBL/GenBank/DDBJ whole genome shotgun (WGS) entry which is preliminary data.</text>
</comment>
<feature type="chain" id="PRO_5045637883" evidence="1">
    <location>
        <begin position="22"/>
        <end position="762"/>
    </location>
</feature>
<dbReference type="PANTHER" id="PTHR11731">
    <property type="entry name" value="PROTEASE FAMILY S9B,C DIPEPTIDYL-PEPTIDASE IV-RELATED"/>
    <property type="match status" value="1"/>
</dbReference>
<dbReference type="InterPro" id="IPR001375">
    <property type="entry name" value="Peptidase_S9_cat"/>
</dbReference>
<dbReference type="Pfam" id="PF00930">
    <property type="entry name" value="DPPIV_N"/>
    <property type="match status" value="1"/>
</dbReference>